<dbReference type="InterPro" id="IPR055334">
    <property type="entry name" value="PEX8-like"/>
</dbReference>
<proteinExistence type="predicted"/>
<reference evidence="1 2" key="1">
    <citation type="submission" date="2017-11" db="EMBL/GenBank/DDBJ databases">
        <authorList>
            <person name="Kracher B."/>
        </authorList>
    </citation>
    <scope>NUCLEOTIDE SEQUENCE [LARGE SCALE GENOMIC DNA]</scope>
    <source>
        <strain evidence="1 2">RACE1</strain>
    </source>
</reference>
<gene>
    <name evidence="1" type="ORF">BLGHR1_11660</name>
</gene>
<name>A0A383UNJ0_BLUHO</name>
<evidence type="ECO:0008006" key="3">
    <source>
        <dbReference type="Google" id="ProtNLM"/>
    </source>
</evidence>
<sequence>MTTPVDRLLTSVLSAYQDVSKPEQYNILFSNTTQLLATLKNPLNLTLLTSHLLTAPAIWSGMEDLEISLRIISLFNTTASAVQRQNLGRQPDNSVSHSLQHGVGIGCDDWVKAVVRGLNEKSPRWRHVLVLSGILLGMFNSGEAGISNGLKDTLEHATVTAINLALPQLGSIGIIAADSVVLATNHIFPLLTDISRDYLDYDNLLPFLIRAMTSMEGYQDGKFLAHIDFDMKRREDQKIEWPSESASFLHVKKLSTKPLVQSMGKLSRLIADAIAHVRSPSKITEASGNLLAFTGSLLERWQRIQFSEMSLVEESLQLSLQTKQVTLPVLWQILKTAIFATIIILQAIMSRTLIDPILSSKTHSPVMASQALLILKNLHFISSRLGSNRLSAYTFINFTSIDILTQCPRSTMLFLRSIYPSAAGSVASSFLARNHDLFYLNTVEHFTSCLQVADSEYFIVAVGMPYLMTITSPELREISEAAHSAMLSVFATPHNIDLTAKLVPMYVEKMFASFPNSLSPRQFRYAFKALVQFSTPPTPLAAKHPLMAETLLEMLNQRALTASTIPLVVHENTLTIEDSRAEDGPFSEQVVIILALLDSLPCISRAILETWLPLSADLINLISDPSMRNYCRQRFWEMLVGGEMDMEKSLTCVAWWESKGGREKVFFGKDGNGTTAHHKHRSHL</sequence>
<dbReference type="Pfam" id="PF26001">
    <property type="entry name" value="Pex8"/>
    <property type="match status" value="1"/>
</dbReference>
<protein>
    <recommendedName>
        <fullName evidence="3">Peroxisomal membrane protein PEX17</fullName>
    </recommendedName>
</protein>
<organism evidence="1 2">
    <name type="scientific">Blumeria hordei</name>
    <name type="common">Barley powdery mildew</name>
    <name type="synonym">Blumeria graminis f. sp. hordei</name>
    <dbReference type="NCBI Taxonomy" id="2867405"/>
    <lineage>
        <taxon>Eukaryota</taxon>
        <taxon>Fungi</taxon>
        <taxon>Dikarya</taxon>
        <taxon>Ascomycota</taxon>
        <taxon>Pezizomycotina</taxon>
        <taxon>Leotiomycetes</taxon>
        <taxon>Erysiphales</taxon>
        <taxon>Erysiphaceae</taxon>
        <taxon>Blumeria</taxon>
    </lineage>
</organism>
<dbReference type="EMBL" id="UNSH01000029">
    <property type="protein sequence ID" value="SZF00910.1"/>
    <property type="molecule type" value="Genomic_DNA"/>
</dbReference>
<dbReference type="PANTHER" id="PTHR39214:SF1">
    <property type="entry name" value="MICROBODY (PEROXISOME) BIOGENESIS PROTEIN PEROXIN 8 (EUROFUNG)"/>
    <property type="match status" value="1"/>
</dbReference>
<accession>A0A383UNJ0</accession>
<dbReference type="VEuPathDB" id="FungiDB:BLGHR1_11660"/>
<dbReference type="PANTHER" id="PTHR39214">
    <property type="entry name" value="MICROBODY (PEROXISOME) BIOGENESIS PROTEIN PEROXIN 8 (EUROFUNG)"/>
    <property type="match status" value="1"/>
</dbReference>
<evidence type="ECO:0000313" key="1">
    <source>
        <dbReference type="EMBL" id="SZF00910.1"/>
    </source>
</evidence>
<evidence type="ECO:0000313" key="2">
    <source>
        <dbReference type="Proteomes" id="UP000275772"/>
    </source>
</evidence>
<dbReference type="Proteomes" id="UP000275772">
    <property type="component" value="Unassembled WGS sequence"/>
</dbReference>
<dbReference type="AlphaFoldDB" id="A0A383UNJ0"/>